<dbReference type="EMBL" id="UOGJ01000130">
    <property type="protein sequence ID" value="VAX37527.1"/>
    <property type="molecule type" value="Genomic_DNA"/>
</dbReference>
<dbReference type="AlphaFoldDB" id="A0A3B1E4J5"/>
<dbReference type="Pfam" id="PF01458">
    <property type="entry name" value="SUFBD_core"/>
    <property type="match status" value="1"/>
</dbReference>
<protein>
    <submittedName>
        <fullName evidence="3">Iron-sulfur cluster assembly protein SufD</fullName>
    </submittedName>
</protein>
<gene>
    <name evidence="3" type="ORF">MNBD_UNCLBAC01-439</name>
</gene>
<dbReference type="InterPro" id="IPR011542">
    <property type="entry name" value="SUF_FeS_clus_asmbl_SufD"/>
</dbReference>
<sequence>MNLKINNLNTLIETLAAKDSVNWLKEYRQKKLTQFYEAGIPNTKHEDWKYTNLSPLTKQTYTFAEELEQIDLTAFQHYHNDDINIVFINGVFCEKLSELEDIPEGVVVSSLEKAIAKGLVSLEDFGTNFKNPHATPFVTLNDSLAHQGSFIKIKKNIKSSRVIHIVHVATPTTAPVLSVPRIIINLEESAEAHILESHLTVDDHISYLANPLTDIFIKQNAFLYYGKMQRESIEAFHVGTTRVWQEHDSQFDGFSLMSGGALVRNNIEVLLNGEGAHTAINGFYSVRAQQHVDNHTSIEHRAANCTSHQLYKGILHESSRAVFNGKIIVQPEAQLTNSYQLNKNLLLGTDCRIDTKPQLEIFADDVKCSHGATIGQLNADELFYLKTRCIGKQEAIRMLSRGFVDDVLATIKSQKIWKKLQCKIPH</sequence>
<feature type="domain" description="SUF system FeS cluster assembly SufBD N-terminal" evidence="2">
    <location>
        <begin position="14"/>
        <end position="165"/>
    </location>
</feature>
<dbReference type="InterPro" id="IPR037284">
    <property type="entry name" value="SUF_FeS_clus_asmbl_SufBD_sf"/>
</dbReference>
<dbReference type="GO" id="GO:0016226">
    <property type="term" value="P:iron-sulfur cluster assembly"/>
    <property type="evidence" value="ECO:0007669"/>
    <property type="project" value="InterPro"/>
</dbReference>
<evidence type="ECO:0000313" key="3">
    <source>
        <dbReference type="EMBL" id="VAX37527.1"/>
    </source>
</evidence>
<name>A0A3B1E4J5_9ZZZZ</name>
<dbReference type="PANTHER" id="PTHR43575">
    <property type="entry name" value="PROTEIN ABCI7, CHLOROPLASTIC"/>
    <property type="match status" value="1"/>
</dbReference>
<evidence type="ECO:0000259" key="2">
    <source>
        <dbReference type="Pfam" id="PF19295"/>
    </source>
</evidence>
<dbReference type="NCBIfam" id="TIGR01981">
    <property type="entry name" value="sufD"/>
    <property type="match status" value="1"/>
</dbReference>
<dbReference type="SUPFAM" id="SSF101960">
    <property type="entry name" value="Stabilizer of iron transporter SufD"/>
    <property type="match status" value="1"/>
</dbReference>
<dbReference type="PANTHER" id="PTHR43575:SF1">
    <property type="entry name" value="PROTEIN ABCI7, CHLOROPLASTIC"/>
    <property type="match status" value="1"/>
</dbReference>
<reference evidence="3" key="1">
    <citation type="submission" date="2018-06" db="EMBL/GenBank/DDBJ databases">
        <authorList>
            <person name="Zhirakovskaya E."/>
        </authorList>
    </citation>
    <scope>NUCLEOTIDE SEQUENCE</scope>
</reference>
<dbReference type="Pfam" id="PF19295">
    <property type="entry name" value="SufBD_N"/>
    <property type="match status" value="1"/>
</dbReference>
<proteinExistence type="predicted"/>
<dbReference type="InterPro" id="IPR045595">
    <property type="entry name" value="SufBD_N"/>
</dbReference>
<evidence type="ECO:0000259" key="1">
    <source>
        <dbReference type="Pfam" id="PF01458"/>
    </source>
</evidence>
<dbReference type="InterPro" id="IPR000825">
    <property type="entry name" value="SUF_FeS_clus_asmbl_SufBD_core"/>
</dbReference>
<accession>A0A3B1E4J5</accession>
<dbReference type="InterPro" id="IPR055346">
    <property type="entry name" value="Fe-S_cluster_assembly_SufBD"/>
</dbReference>
<feature type="domain" description="SUF system FeS cluster assembly SufBD core" evidence="1">
    <location>
        <begin position="176"/>
        <end position="403"/>
    </location>
</feature>
<organism evidence="3">
    <name type="scientific">hydrothermal vent metagenome</name>
    <dbReference type="NCBI Taxonomy" id="652676"/>
    <lineage>
        <taxon>unclassified sequences</taxon>
        <taxon>metagenomes</taxon>
        <taxon>ecological metagenomes</taxon>
    </lineage>
</organism>